<dbReference type="Proteomes" id="UP000029413">
    <property type="component" value="Chromosome 2"/>
</dbReference>
<name>A0AAN0S044_9BURK</name>
<reference evidence="2 3" key="1">
    <citation type="submission" date="2014-05" db="EMBL/GenBank/DDBJ databases">
        <authorList>
            <person name="Bishop-Lilly K.A."/>
            <person name="Broomall S.M."/>
            <person name="Chain P.S."/>
            <person name="Chertkov O."/>
            <person name="Coyne S.R."/>
            <person name="Daligault H.E."/>
            <person name="Davenport K.W."/>
            <person name="Erkkila T."/>
            <person name="Frey K.G."/>
            <person name="Gibbons H.S."/>
            <person name="Gu W."/>
            <person name="Jaissle J."/>
            <person name="Johnson S.L."/>
            <person name="Koroleva G.I."/>
            <person name="Ladner J.T."/>
            <person name="Lo C.-C."/>
            <person name="Minogue T.D."/>
            <person name="Munk C."/>
            <person name="Palacios G.F."/>
            <person name="Redden C.L."/>
            <person name="Rosenzweig C.N."/>
            <person name="Scholz M.B."/>
            <person name="Teshima H."/>
            <person name="Xu Y."/>
        </authorList>
    </citation>
    <scope>NUCLEOTIDE SEQUENCE [LARGE SCALE GENOMIC DNA]</scope>
    <source>
        <strain evidence="2 3">DDS 22E-1</strain>
    </source>
</reference>
<keyword evidence="1" id="KW-0732">Signal</keyword>
<dbReference type="AlphaFoldDB" id="A0AAN0S044"/>
<feature type="chain" id="PRO_5042857542" evidence="1">
    <location>
        <begin position="22"/>
        <end position="407"/>
    </location>
</feature>
<evidence type="ECO:0000313" key="2">
    <source>
        <dbReference type="EMBL" id="AIO36988.1"/>
    </source>
</evidence>
<sequence length="407" mass="44573">MRIPLIASAFLSAALVTHAYAADIRSISRIEFGPNGVLFVADWKASRIEAIQLPAAPAATSSPYNIDDLSALLSKMVHGAAVRVTDMKARPGTGLVYVAYEFGPNRIPALAEVTPQAVVRNIDLNMVKGTEIVLKNAATANVAFWGKIPERSLTVTDMRWHGSELFIAGLSNQSFASSLWRLRYPFDGNSSLTSIEIYHTTHNQIETRAPIRAMTFAELNGTSYLVAAYMCTPLVTIPLDSLVDGAHVRGKTIAELGFGNTPSDMISFSSTGQNGTSTNILLTNYERSADLIPASAVANANSGPGLSQWVPFGQIQGIQPEALPLSGVERIDNLSDQYVVALRNNIEWNKVQLVTYDKSYFLRISDYVSEYTFPGYQYPPGFETNVIEPLEKQLMHEEGYTNPYSTY</sequence>
<protein>
    <submittedName>
        <fullName evidence="2">Uncharacterized protein</fullName>
    </submittedName>
</protein>
<evidence type="ECO:0000313" key="3">
    <source>
        <dbReference type="Proteomes" id="UP000029413"/>
    </source>
</evidence>
<proteinExistence type="predicted"/>
<organism evidence="2 3">
    <name type="scientific">Burkholderia cenocepacia</name>
    <dbReference type="NCBI Taxonomy" id="95486"/>
    <lineage>
        <taxon>Bacteria</taxon>
        <taxon>Pseudomonadati</taxon>
        <taxon>Pseudomonadota</taxon>
        <taxon>Betaproteobacteria</taxon>
        <taxon>Burkholderiales</taxon>
        <taxon>Burkholderiaceae</taxon>
        <taxon>Burkholderia</taxon>
        <taxon>Burkholderia cepacia complex</taxon>
    </lineage>
</organism>
<dbReference type="KEGG" id="bcen:DM39_4108"/>
<dbReference type="EMBL" id="CP007784">
    <property type="protein sequence ID" value="AIO36988.1"/>
    <property type="molecule type" value="Genomic_DNA"/>
</dbReference>
<accession>A0AAN0S044</accession>
<keyword evidence="3" id="KW-1185">Reference proteome</keyword>
<feature type="signal peptide" evidence="1">
    <location>
        <begin position="1"/>
        <end position="21"/>
    </location>
</feature>
<evidence type="ECO:0000256" key="1">
    <source>
        <dbReference type="SAM" id="SignalP"/>
    </source>
</evidence>
<gene>
    <name evidence="2" type="ORF">DM39_4108</name>
</gene>